<feature type="domain" description="Ig-like" evidence="1">
    <location>
        <begin position="8"/>
        <end position="109"/>
    </location>
</feature>
<proteinExistence type="predicted"/>
<evidence type="ECO:0000259" key="1">
    <source>
        <dbReference type="PROSITE" id="PS50835"/>
    </source>
</evidence>
<dbReference type="Ensembl" id="ENSCSET00000029550.1">
    <property type="protein sequence ID" value="ENSCSEP00000029149.1"/>
    <property type="gene ID" value="ENSCSEG00000018672.1"/>
</dbReference>
<organism evidence="2 3">
    <name type="scientific">Cynoglossus semilaevis</name>
    <name type="common">Tongue sole</name>
    <dbReference type="NCBI Taxonomy" id="244447"/>
    <lineage>
        <taxon>Eukaryota</taxon>
        <taxon>Metazoa</taxon>
        <taxon>Chordata</taxon>
        <taxon>Craniata</taxon>
        <taxon>Vertebrata</taxon>
        <taxon>Euteleostomi</taxon>
        <taxon>Actinopterygii</taxon>
        <taxon>Neopterygii</taxon>
        <taxon>Teleostei</taxon>
        <taxon>Neoteleostei</taxon>
        <taxon>Acanthomorphata</taxon>
        <taxon>Carangaria</taxon>
        <taxon>Pleuronectiformes</taxon>
        <taxon>Pleuronectoidei</taxon>
        <taxon>Cynoglossidae</taxon>
        <taxon>Cynoglossinae</taxon>
        <taxon>Cynoglossus</taxon>
    </lineage>
</organism>
<dbReference type="PROSITE" id="PS50835">
    <property type="entry name" value="IG_LIKE"/>
    <property type="match status" value="1"/>
</dbReference>
<dbReference type="InterPro" id="IPR007110">
    <property type="entry name" value="Ig-like_dom"/>
</dbReference>
<dbReference type="Gene3D" id="2.60.40.10">
    <property type="entry name" value="Immunoglobulins"/>
    <property type="match status" value="1"/>
</dbReference>
<name>A0A3P8WQV0_CYNSE</name>
<dbReference type="Proteomes" id="UP000265120">
    <property type="component" value="Chromosome 4"/>
</dbReference>
<dbReference type="OMA" id="MVSICEY"/>
<sequence>MLLYLIIPASGSSSGSLLQGEVGGNVTVHCPVDKKKTVELFYFQHGDTYINGFHSTKHSQMPKPWNYTKVNRSEMTVHMSRLNLSHTGRYNCIISYTDGSISEEEIQLNVSANYSEPTVTTNCDEENLRCFVTCASHGGYPENQNSSTMLYSSSSTAVFNCSAGEWTNLSCSVGNVASKMVSICEY</sequence>
<reference evidence="2" key="2">
    <citation type="submission" date="2025-08" db="UniProtKB">
        <authorList>
            <consortium name="Ensembl"/>
        </authorList>
    </citation>
    <scope>IDENTIFICATION</scope>
</reference>
<dbReference type="InterPro" id="IPR036179">
    <property type="entry name" value="Ig-like_dom_sf"/>
</dbReference>
<dbReference type="Pfam" id="PF07686">
    <property type="entry name" value="V-set"/>
    <property type="match status" value="1"/>
</dbReference>
<protein>
    <recommendedName>
        <fullName evidence="1">Ig-like domain-containing protein</fullName>
    </recommendedName>
</protein>
<reference evidence="2 3" key="1">
    <citation type="journal article" date="2014" name="Nat. Genet.">
        <title>Whole-genome sequence of a flatfish provides insights into ZW sex chromosome evolution and adaptation to a benthic lifestyle.</title>
        <authorList>
            <person name="Chen S."/>
            <person name="Zhang G."/>
            <person name="Shao C."/>
            <person name="Huang Q."/>
            <person name="Liu G."/>
            <person name="Zhang P."/>
            <person name="Song W."/>
            <person name="An N."/>
            <person name="Chalopin D."/>
            <person name="Volff J.N."/>
            <person name="Hong Y."/>
            <person name="Li Q."/>
            <person name="Sha Z."/>
            <person name="Zhou H."/>
            <person name="Xie M."/>
            <person name="Yu Q."/>
            <person name="Liu Y."/>
            <person name="Xiang H."/>
            <person name="Wang N."/>
            <person name="Wu K."/>
            <person name="Yang C."/>
            <person name="Zhou Q."/>
            <person name="Liao X."/>
            <person name="Yang L."/>
            <person name="Hu Q."/>
            <person name="Zhang J."/>
            <person name="Meng L."/>
            <person name="Jin L."/>
            <person name="Tian Y."/>
            <person name="Lian J."/>
            <person name="Yang J."/>
            <person name="Miao G."/>
            <person name="Liu S."/>
            <person name="Liang Z."/>
            <person name="Yan F."/>
            <person name="Li Y."/>
            <person name="Sun B."/>
            <person name="Zhang H."/>
            <person name="Zhang J."/>
            <person name="Zhu Y."/>
            <person name="Du M."/>
            <person name="Zhao Y."/>
            <person name="Schartl M."/>
            <person name="Tang Q."/>
            <person name="Wang J."/>
        </authorList>
    </citation>
    <scope>NUCLEOTIDE SEQUENCE</scope>
</reference>
<dbReference type="SUPFAM" id="SSF48726">
    <property type="entry name" value="Immunoglobulin"/>
    <property type="match status" value="1"/>
</dbReference>
<dbReference type="InterPro" id="IPR013783">
    <property type="entry name" value="Ig-like_fold"/>
</dbReference>
<dbReference type="AlphaFoldDB" id="A0A3P8WQV0"/>
<dbReference type="InParanoid" id="A0A3P8WQV0"/>
<dbReference type="InterPro" id="IPR013106">
    <property type="entry name" value="Ig_V-set"/>
</dbReference>
<dbReference type="GeneTree" id="ENSGT00530000067879"/>
<keyword evidence="3" id="KW-1185">Reference proteome</keyword>
<reference evidence="2" key="3">
    <citation type="submission" date="2025-09" db="UniProtKB">
        <authorList>
            <consortium name="Ensembl"/>
        </authorList>
    </citation>
    <scope>IDENTIFICATION</scope>
</reference>
<evidence type="ECO:0000313" key="2">
    <source>
        <dbReference type="Ensembl" id="ENSCSEP00000029149.1"/>
    </source>
</evidence>
<dbReference type="InterPro" id="IPR003599">
    <property type="entry name" value="Ig_sub"/>
</dbReference>
<dbReference type="SMART" id="SM00409">
    <property type="entry name" value="IG"/>
    <property type="match status" value="1"/>
</dbReference>
<accession>A0A3P8WQV0</accession>
<evidence type="ECO:0000313" key="3">
    <source>
        <dbReference type="Proteomes" id="UP000265120"/>
    </source>
</evidence>